<sequence length="53" mass="6108">MYLPAPGEKWQKRKESANALHRFIKQRFYLFKRRGQKCETGSNILLPGGEGGN</sequence>
<dbReference type="Proteomes" id="UP000015042">
    <property type="component" value="Chromosome"/>
</dbReference>
<evidence type="ECO:0000313" key="1">
    <source>
        <dbReference type="EMBL" id="AGR59247.1"/>
    </source>
</evidence>
<dbReference type="PATRIC" id="fig|1197719.3.peg.2055"/>
<dbReference type="HOGENOM" id="CLU_3204970_0_0_6"/>
<dbReference type="KEGG" id="sbz:A464_2062"/>
<dbReference type="AlphaFoldDB" id="S5NG55"/>
<proteinExistence type="predicted"/>
<evidence type="ECO:0000313" key="2">
    <source>
        <dbReference type="Proteomes" id="UP000015042"/>
    </source>
</evidence>
<dbReference type="EMBL" id="CP006608">
    <property type="protein sequence ID" value="AGR59247.1"/>
    <property type="molecule type" value="Genomic_DNA"/>
</dbReference>
<gene>
    <name evidence="1" type="ORF">A464_2062</name>
</gene>
<organism evidence="1 2">
    <name type="scientific">Salmonella bongori N268-08</name>
    <dbReference type="NCBI Taxonomy" id="1197719"/>
    <lineage>
        <taxon>Bacteria</taxon>
        <taxon>Pseudomonadati</taxon>
        <taxon>Pseudomonadota</taxon>
        <taxon>Gammaproteobacteria</taxon>
        <taxon>Enterobacterales</taxon>
        <taxon>Enterobacteriaceae</taxon>
        <taxon>Salmonella</taxon>
    </lineage>
</organism>
<protein>
    <submittedName>
        <fullName evidence="1">Uncharacterized protein</fullName>
    </submittedName>
</protein>
<accession>S5NG55</accession>
<name>S5NG55_SALBN</name>
<reference evidence="1 2" key="1">
    <citation type="submission" date="2013-07" db="EMBL/GenBank/DDBJ databases">
        <title>Genome sequence of Salmonella bongori N268-08 - a rare clinical isolate.</title>
        <authorList>
            <person name="Marti R."/>
            <person name="Hagens S."/>
            <person name="Loessner M.J."/>
            <person name="Klumpp J."/>
        </authorList>
    </citation>
    <scope>NUCLEOTIDE SEQUENCE [LARGE SCALE GENOMIC DNA]</scope>
    <source>
        <strain evidence="1 2">N268-08</strain>
    </source>
</reference>